<dbReference type="PROSITE" id="PS00455">
    <property type="entry name" value="AMP_BINDING"/>
    <property type="match status" value="1"/>
</dbReference>
<evidence type="ECO:0000259" key="4">
    <source>
        <dbReference type="Pfam" id="PF13193"/>
    </source>
</evidence>
<protein>
    <submittedName>
        <fullName evidence="5">Acyl-CoA synthetase family protein</fullName>
    </submittedName>
</protein>
<dbReference type="InterPro" id="IPR025110">
    <property type="entry name" value="AMP-bd_C"/>
</dbReference>
<comment type="caution">
    <text evidence="5">The sequence shown here is derived from an EMBL/GenBank/DDBJ whole genome shotgun (WGS) entry which is preliminary data.</text>
</comment>
<dbReference type="InterPro" id="IPR000873">
    <property type="entry name" value="AMP-dep_synth/lig_dom"/>
</dbReference>
<dbReference type="InterPro" id="IPR042099">
    <property type="entry name" value="ANL_N_sf"/>
</dbReference>
<dbReference type="Gene3D" id="3.30.300.30">
    <property type="match status" value="1"/>
</dbReference>
<dbReference type="PANTHER" id="PTHR43201:SF5">
    <property type="entry name" value="MEDIUM-CHAIN ACYL-COA LIGASE ACSF2, MITOCHONDRIAL"/>
    <property type="match status" value="1"/>
</dbReference>
<dbReference type="AlphaFoldDB" id="A0A0R2BDZ4"/>
<keyword evidence="2" id="KW-0436">Ligase</keyword>
<evidence type="ECO:0000313" key="6">
    <source>
        <dbReference type="Proteomes" id="UP000051845"/>
    </source>
</evidence>
<dbReference type="GO" id="GO:0031956">
    <property type="term" value="F:medium-chain fatty acid-CoA ligase activity"/>
    <property type="evidence" value="ECO:0007669"/>
    <property type="project" value="TreeGrafter"/>
</dbReference>
<dbReference type="InterPro" id="IPR020845">
    <property type="entry name" value="AMP-binding_CS"/>
</dbReference>
<dbReference type="Proteomes" id="UP000051845">
    <property type="component" value="Unassembled WGS sequence"/>
</dbReference>
<dbReference type="SUPFAM" id="SSF56801">
    <property type="entry name" value="Acetyl-CoA synthetase-like"/>
    <property type="match status" value="1"/>
</dbReference>
<dbReference type="Gene3D" id="3.40.50.12780">
    <property type="entry name" value="N-terminal domain of ligase-like"/>
    <property type="match status" value="1"/>
</dbReference>
<dbReference type="PATRIC" id="fig|1423733.4.peg.217"/>
<comment type="similarity">
    <text evidence="1">Belongs to the ATP-dependent AMP-binding enzyme family.</text>
</comment>
<evidence type="ECO:0000313" key="5">
    <source>
        <dbReference type="EMBL" id="KRM74438.1"/>
    </source>
</evidence>
<organism evidence="5 6">
    <name type="scientific">Secundilactobacillus collinoides DSM 20515 = JCM 1123</name>
    <dbReference type="NCBI Taxonomy" id="1423733"/>
    <lineage>
        <taxon>Bacteria</taxon>
        <taxon>Bacillati</taxon>
        <taxon>Bacillota</taxon>
        <taxon>Bacilli</taxon>
        <taxon>Lactobacillales</taxon>
        <taxon>Lactobacillaceae</taxon>
        <taxon>Secundilactobacillus</taxon>
    </lineage>
</organism>
<dbReference type="GO" id="GO:0006631">
    <property type="term" value="P:fatty acid metabolic process"/>
    <property type="evidence" value="ECO:0007669"/>
    <property type="project" value="TreeGrafter"/>
</dbReference>
<name>A0A0R2BDZ4_SECCO</name>
<dbReference type="RefSeq" id="WP_054760492.1">
    <property type="nucleotide sequence ID" value="NZ_AYYR01000082.1"/>
</dbReference>
<dbReference type="InterPro" id="IPR045851">
    <property type="entry name" value="AMP-bd_C_sf"/>
</dbReference>
<dbReference type="Pfam" id="PF00501">
    <property type="entry name" value="AMP-binding"/>
    <property type="match status" value="1"/>
</dbReference>
<dbReference type="Pfam" id="PF13193">
    <property type="entry name" value="AMP-binding_C"/>
    <property type="match status" value="1"/>
</dbReference>
<feature type="domain" description="AMP-binding enzyme C-terminal" evidence="4">
    <location>
        <begin position="416"/>
        <end position="493"/>
    </location>
</feature>
<proteinExistence type="inferred from homology"/>
<accession>A0A0R2BDZ4</accession>
<evidence type="ECO:0000259" key="3">
    <source>
        <dbReference type="Pfam" id="PF00501"/>
    </source>
</evidence>
<evidence type="ECO:0000256" key="2">
    <source>
        <dbReference type="ARBA" id="ARBA00022598"/>
    </source>
</evidence>
<sequence length="512" mass="57093">MTKLTTILTDQLENNLNENLFKDENMQQWFTGQDIKDDVTALQKAFTDNKIGHGDQILVCMPNSAVFPAINQAAWNLGIIIHPISPSTPIAKLQEDRAKRRYPGMLLMPELAKTWTGSEWRTELLNLHTSPELHFVLDEDQLSKRDAADMTPVTDDDLGLIMNTSGTTGEPKRVGLTQSMLLNAAQHDAVSNHMDEHDIAMVTMPMFHINAQVITTLATRVSGGKVLVTEKFSASRFWKQIHDNGVTWVSVVPTIVSFLLLNEKANAAYEELKDGINLRYVRSSSFALPEERKELFEKRFDTQIVEGYGMTESASQCTINPFDAPKIGSAGKAFGTDVAILVDDKITHDANVKGEIVIRGDHVISSYMDPKRDAFKDGWFLTGGLGYFDEDAYLFVKGRKKEIISRGGEKVAPAAVENTLSELDFIEQLAVIGMPDDLYGEEVTAVLVSTTPGLNEADQRQAIFDYAKDHLAKFEAPTRVEFVREFPRNITGKVLRPKLRDQLLMAGEQNEA</sequence>
<dbReference type="PANTHER" id="PTHR43201">
    <property type="entry name" value="ACYL-COA SYNTHETASE"/>
    <property type="match status" value="1"/>
</dbReference>
<dbReference type="STRING" id="33960.TY91_00115"/>
<evidence type="ECO:0000256" key="1">
    <source>
        <dbReference type="ARBA" id="ARBA00006432"/>
    </source>
</evidence>
<feature type="domain" description="AMP-dependent synthetase/ligase" evidence="3">
    <location>
        <begin position="23"/>
        <end position="367"/>
    </location>
</feature>
<dbReference type="EMBL" id="AYYR01000082">
    <property type="protein sequence ID" value="KRM74438.1"/>
    <property type="molecule type" value="Genomic_DNA"/>
</dbReference>
<gene>
    <name evidence="5" type="ORF">FC82_GL000199</name>
</gene>
<reference evidence="5 6" key="1">
    <citation type="journal article" date="2015" name="Genome Announc.">
        <title>Expanding the biotechnology potential of lactobacilli through comparative genomics of 213 strains and associated genera.</title>
        <authorList>
            <person name="Sun Z."/>
            <person name="Harris H.M."/>
            <person name="McCann A."/>
            <person name="Guo C."/>
            <person name="Argimon S."/>
            <person name="Zhang W."/>
            <person name="Yang X."/>
            <person name="Jeffery I.B."/>
            <person name="Cooney J.C."/>
            <person name="Kagawa T.F."/>
            <person name="Liu W."/>
            <person name="Song Y."/>
            <person name="Salvetti E."/>
            <person name="Wrobel A."/>
            <person name="Rasinkangas P."/>
            <person name="Parkhill J."/>
            <person name="Rea M.C."/>
            <person name="O'Sullivan O."/>
            <person name="Ritari J."/>
            <person name="Douillard F.P."/>
            <person name="Paul Ross R."/>
            <person name="Yang R."/>
            <person name="Briner A.E."/>
            <person name="Felis G.E."/>
            <person name="de Vos W.M."/>
            <person name="Barrangou R."/>
            <person name="Klaenhammer T.R."/>
            <person name="Caufield P.W."/>
            <person name="Cui Y."/>
            <person name="Zhang H."/>
            <person name="O'Toole P.W."/>
        </authorList>
    </citation>
    <scope>NUCLEOTIDE SEQUENCE [LARGE SCALE GENOMIC DNA]</scope>
    <source>
        <strain evidence="5 6">DSM 20515</strain>
    </source>
</reference>